<protein>
    <recommendedName>
        <fullName evidence="7">C2H2-type domain-containing protein</fullName>
    </recommendedName>
</protein>
<feature type="non-terminal residue" evidence="8">
    <location>
        <position position="221"/>
    </location>
</feature>
<dbReference type="GO" id="GO:0000981">
    <property type="term" value="F:DNA-binding transcription factor activity, RNA polymerase II-specific"/>
    <property type="evidence" value="ECO:0007669"/>
    <property type="project" value="TreeGrafter"/>
</dbReference>
<keyword evidence="4" id="KW-0862">Zinc</keyword>
<gene>
    <name evidence="8" type="ORF">PENTCL1PPCAC_10075</name>
</gene>
<evidence type="ECO:0000313" key="9">
    <source>
        <dbReference type="Proteomes" id="UP001432027"/>
    </source>
</evidence>
<organism evidence="8 9">
    <name type="scientific">Pristionchus entomophagus</name>
    <dbReference type="NCBI Taxonomy" id="358040"/>
    <lineage>
        <taxon>Eukaryota</taxon>
        <taxon>Metazoa</taxon>
        <taxon>Ecdysozoa</taxon>
        <taxon>Nematoda</taxon>
        <taxon>Chromadorea</taxon>
        <taxon>Rhabditida</taxon>
        <taxon>Rhabditina</taxon>
        <taxon>Diplogasteromorpha</taxon>
        <taxon>Diplogasteroidea</taxon>
        <taxon>Neodiplogasteridae</taxon>
        <taxon>Pristionchus</taxon>
    </lineage>
</organism>
<evidence type="ECO:0000256" key="4">
    <source>
        <dbReference type="ARBA" id="ARBA00022833"/>
    </source>
</evidence>
<dbReference type="InterPro" id="IPR036236">
    <property type="entry name" value="Znf_C2H2_sf"/>
</dbReference>
<keyword evidence="5" id="KW-0539">Nucleus</keyword>
<dbReference type="SUPFAM" id="SSF57667">
    <property type="entry name" value="beta-beta-alpha zinc fingers"/>
    <property type="match status" value="1"/>
</dbReference>
<feature type="domain" description="C2H2-type" evidence="7">
    <location>
        <begin position="87"/>
        <end position="116"/>
    </location>
</feature>
<dbReference type="GO" id="GO:0008270">
    <property type="term" value="F:zinc ion binding"/>
    <property type="evidence" value="ECO:0007669"/>
    <property type="project" value="UniProtKB-KW"/>
</dbReference>
<feature type="non-terminal residue" evidence="8">
    <location>
        <position position="1"/>
    </location>
</feature>
<evidence type="ECO:0000259" key="7">
    <source>
        <dbReference type="PROSITE" id="PS50157"/>
    </source>
</evidence>
<keyword evidence="2" id="KW-0677">Repeat</keyword>
<dbReference type="SMART" id="SM00355">
    <property type="entry name" value="ZnF_C2H2"/>
    <property type="match status" value="6"/>
</dbReference>
<dbReference type="PROSITE" id="PS00028">
    <property type="entry name" value="ZINC_FINGER_C2H2_1"/>
    <property type="match status" value="4"/>
</dbReference>
<reference evidence="8" key="1">
    <citation type="submission" date="2023-10" db="EMBL/GenBank/DDBJ databases">
        <title>Genome assembly of Pristionchus species.</title>
        <authorList>
            <person name="Yoshida K."/>
            <person name="Sommer R.J."/>
        </authorList>
    </citation>
    <scope>NUCLEOTIDE SEQUENCE</scope>
    <source>
        <strain evidence="8">RS0144</strain>
    </source>
</reference>
<evidence type="ECO:0000313" key="8">
    <source>
        <dbReference type="EMBL" id="GMS87900.1"/>
    </source>
</evidence>
<sequence length="221" mass="26124">HRQGPKETSLAHFRCDECPRTYKSYDGLQKHQRIDHNRGDIYNGLDEGEDASLSSVICLLCERHFKTDHRLSMHILAAHKDTEIRHFRCVECGLMFRTLEILRKHKKKHDRSADKPFPCDACCMRFDTWTGVLTHQKQSHGKISDQVRELNPEKEEVVDCPGCDERFPCNRTLSDHIMSTDGYEEIKHFECDICKARYRSYVTMKCHRRLTHFRRRDVGFK</sequence>
<evidence type="ECO:0000256" key="6">
    <source>
        <dbReference type="PROSITE-ProRule" id="PRU00042"/>
    </source>
</evidence>
<dbReference type="Pfam" id="PF13912">
    <property type="entry name" value="zf-C2H2_6"/>
    <property type="match status" value="2"/>
</dbReference>
<dbReference type="InterPro" id="IPR013087">
    <property type="entry name" value="Znf_C2H2_type"/>
</dbReference>
<evidence type="ECO:0000256" key="5">
    <source>
        <dbReference type="ARBA" id="ARBA00023242"/>
    </source>
</evidence>
<dbReference type="EMBL" id="BTSX01000003">
    <property type="protein sequence ID" value="GMS87900.1"/>
    <property type="molecule type" value="Genomic_DNA"/>
</dbReference>
<dbReference type="GO" id="GO:0000978">
    <property type="term" value="F:RNA polymerase II cis-regulatory region sequence-specific DNA binding"/>
    <property type="evidence" value="ECO:0007669"/>
    <property type="project" value="TreeGrafter"/>
</dbReference>
<proteinExistence type="predicted"/>
<evidence type="ECO:0000256" key="2">
    <source>
        <dbReference type="ARBA" id="ARBA00022737"/>
    </source>
</evidence>
<dbReference type="PANTHER" id="PTHR24388:SF53">
    <property type="entry name" value="CHORION TRANSCRIPTION FACTOR CF2-RELATED"/>
    <property type="match status" value="1"/>
</dbReference>
<keyword evidence="1" id="KW-0479">Metal-binding</keyword>
<feature type="domain" description="C2H2-type" evidence="7">
    <location>
        <begin position="13"/>
        <end position="41"/>
    </location>
</feature>
<dbReference type="PANTHER" id="PTHR24388">
    <property type="entry name" value="ZINC FINGER PROTEIN"/>
    <property type="match status" value="1"/>
</dbReference>
<dbReference type="PROSITE" id="PS50157">
    <property type="entry name" value="ZINC_FINGER_C2H2_2"/>
    <property type="match status" value="3"/>
</dbReference>
<name>A0AAV5T6E5_9BILA</name>
<comment type="caution">
    <text evidence="8">The sequence shown here is derived from an EMBL/GenBank/DDBJ whole genome shotgun (WGS) entry which is preliminary data.</text>
</comment>
<keyword evidence="3 6" id="KW-0863">Zinc-finger</keyword>
<keyword evidence="9" id="KW-1185">Reference proteome</keyword>
<dbReference type="Gene3D" id="3.30.160.60">
    <property type="entry name" value="Classic Zinc Finger"/>
    <property type="match status" value="3"/>
</dbReference>
<dbReference type="InterPro" id="IPR050527">
    <property type="entry name" value="Snail/Krueppel_Znf"/>
</dbReference>
<dbReference type="Pfam" id="PF00096">
    <property type="entry name" value="zf-C2H2"/>
    <property type="match status" value="1"/>
</dbReference>
<feature type="domain" description="C2H2-type" evidence="7">
    <location>
        <begin position="189"/>
        <end position="217"/>
    </location>
</feature>
<dbReference type="AlphaFoldDB" id="A0AAV5T6E5"/>
<evidence type="ECO:0000256" key="3">
    <source>
        <dbReference type="ARBA" id="ARBA00022771"/>
    </source>
</evidence>
<dbReference type="Proteomes" id="UP001432027">
    <property type="component" value="Unassembled WGS sequence"/>
</dbReference>
<accession>A0AAV5T6E5</accession>
<evidence type="ECO:0000256" key="1">
    <source>
        <dbReference type="ARBA" id="ARBA00022723"/>
    </source>
</evidence>